<dbReference type="GO" id="GO:0046872">
    <property type="term" value="F:metal ion binding"/>
    <property type="evidence" value="ECO:0007669"/>
    <property type="project" value="UniProtKB-KW"/>
</dbReference>
<sequence length="287" mass="30525">MRPDTLTELCHKHGIERPPDTRGKSFPDFSPFARCYIAVCECLREEGDLRRLVFEVAEDSAKSGAFWIEPALSLELYADRFGGPEKTLCMLLAAAEDAEDATGVAIGFIVAAERHMPVEKAEALARAVKNLAEGGAAKIKGRDGIIGFGLHGAEVGNPPEPWKEAFKIACVAGVVPLPHAGEYPPSSAPGAGPGSVQFCVDHLGARRIAHGVLAAEDDGLVAHLATLQVCLDICPTSNQLLGTVRGPGLQSPLKQFLEAGVPCTINSDDPLLFGCSLLGEYERCRQE</sequence>
<accession>A0A812XCT7</accession>
<gene>
    <name evidence="8" type="ORF">SPIL2461_LOCUS20719</name>
</gene>
<dbReference type="Pfam" id="PF00962">
    <property type="entry name" value="A_deaminase"/>
    <property type="match status" value="1"/>
</dbReference>
<dbReference type="InterPro" id="IPR001365">
    <property type="entry name" value="A_deaminase_dom"/>
</dbReference>
<comment type="caution">
    <text evidence="8">The sequence shown here is derived from an EMBL/GenBank/DDBJ whole genome shotgun (WGS) entry which is preliminary data.</text>
</comment>
<dbReference type="InterPro" id="IPR032466">
    <property type="entry name" value="Metal_Hydrolase"/>
</dbReference>
<dbReference type="PANTHER" id="PTHR43114">
    <property type="entry name" value="ADENINE DEAMINASE"/>
    <property type="match status" value="1"/>
</dbReference>
<dbReference type="PANTHER" id="PTHR43114:SF6">
    <property type="entry name" value="ADENINE DEAMINASE"/>
    <property type="match status" value="1"/>
</dbReference>
<evidence type="ECO:0000256" key="6">
    <source>
        <dbReference type="ARBA" id="ARBA00022833"/>
    </source>
</evidence>
<comment type="pathway">
    <text evidence="2">Purine metabolism; purine nucleoside salvage.</text>
</comment>
<evidence type="ECO:0000256" key="4">
    <source>
        <dbReference type="ARBA" id="ARBA00022726"/>
    </source>
</evidence>
<evidence type="ECO:0000313" key="9">
    <source>
        <dbReference type="Proteomes" id="UP000649617"/>
    </source>
</evidence>
<dbReference type="GO" id="GO:0006166">
    <property type="term" value="P:purine ribonucleoside salvage"/>
    <property type="evidence" value="ECO:0007669"/>
    <property type="project" value="UniProtKB-KW"/>
</dbReference>
<dbReference type="EMBL" id="CAJNIZ010045607">
    <property type="protein sequence ID" value="CAE7724863.1"/>
    <property type="molecule type" value="Genomic_DNA"/>
</dbReference>
<dbReference type="AlphaFoldDB" id="A0A812XCT7"/>
<dbReference type="Gene3D" id="3.20.20.140">
    <property type="entry name" value="Metal-dependent hydrolases"/>
    <property type="match status" value="1"/>
</dbReference>
<organism evidence="8 9">
    <name type="scientific">Symbiodinium pilosum</name>
    <name type="common">Dinoflagellate</name>
    <dbReference type="NCBI Taxonomy" id="2952"/>
    <lineage>
        <taxon>Eukaryota</taxon>
        <taxon>Sar</taxon>
        <taxon>Alveolata</taxon>
        <taxon>Dinophyceae</taxon>
        <taxon>Suessiales</taxon>
        <taxon>Symbiodiniaceae</taxon>
        <taxon>Symbiodinium</taxon>
    </lineage>
</organism>
<name>A0A812XCT7_SYMPI</name>
<dbReference type="UniPathway" id="UPA00606"/>
<dbReference type="Proteomes" id="UP000649617">
    <property type="component" value="Unassembled WGS sequence"/>
</dbReference>
<keyword evidence="4" id="KW-0660">Purine salvage</keyword>
<dbReference type="GO" id="GO:0016814">
    <property type="term" value="F:hydrolase activity, acting on carbon-nitrogen (but not peptide) bonds, in cyclic amidines"/>
    <property type="evidence" value="ECO:0007669"/>
    <property type="project" value="UniProtKB-ARBA"/>
</dbReference>
<comment type="cofactor">
    <cofactor evidence="1">
        <name>Zn(2+)</name>
        <dbReference type="ChEBI" id="CHEBI:29105"/>
    </cofactor>
</comment>
<protein>
    <recommendedName>
        <fullName evidence="7">Adenosine deaminase domain-containing protein</fullName>
    </recommendedName>
</protein>
<dbReference type="GO" id="GO:0019239">
    <property type="term" value="F:deaminase activity"/>
    <property type="evidence" value="ECO:0007669"/>
    <property type="project" value="InterPro"/>
</dbReference>
<evidence type="ECO:0000313" key="8">
    <source>
        <dbReference type="EMBL" id="CAE7724863.1"/>
    </source>
</evidence>
<keyword evidence="5" id="KW-0378">Hydrolase</keyword>
<evidence type="ECO:0000256" key="5">
    <source>
        <dbReference type="ARBA" id="ARBA00022801"/>
    </source>
</evidence>
<reference evidence="8" key="1">
    <citation type="submission" date="2021-02" db="EMBL/GenBank/DDBJ databases">
        <authorList>
            <person name="Dougan E. K."/>
            <person name="Rhodes N."/>
            <person name="Thang M."/>
            <person name="Chan C."/>
        </authorList>
    </citation>
    <scope>NUCLEOTIDE SEQUENCE</scope>
</reference>
<dbReference type="InterPro" id="IPR006330">
    <property type="entry name" value="Ado/ade_deaminase"/>
</dbReference>
<evidence type="ECO:0000256" key="3">
    <source>
        <dbReference type="ARBA" id="ARBA00022723"/>
    </source>
</evidence>
<feature type="domain" description="Adenosine deaminase" evidence="7">
    <location>
        <begin position="1"/>
        <end position="286"/>
    </location>
</feature>
<evidence type="ECO:0000256" key="1">
    <source>
        <dbReference type="ARBA" id="ARBA00001947"/>
    </source>
</evidence>
<keyword evidence="9" id="KW-1185">Reference proteome</keyword>
<dbReference type="OrthoDB" id="436801at2759"/>
<evidence type="ECO:0000259" key="7">
    <source>
        <dbReference type="Pfam" id="PF00962"/>
    </source>
</evidence>
<keyword evidence="6" id="KW-0862">Zinc</keyword>
<evidence type="ECO:0000256" key="2">
    <source>
        <dbReference type="ARBA" id="ARBA00005058"/>
    </source>
</evidence>
<dbReference type="SUPFAM" id="SSF51556">
    <property type="entry name" value="Metallo-dependent hydrolases"/>
    <property type="match status" value="1"/>
</dbReference>
<proteinExistence type="predicted"/>
<keyword evidence="3" id="KW-0479">Metal-binding</keyword>